<sequence>MEDWCFLLVPVNSQKVQRGTRFVPEENHSEFRIIHVSTIQHLPRGWRITTSTPNPSPGHRVSPTVLSVIFGPDPNPTAHHGYKPPPLLLRLNKAYRKRVSKATTITAHHILKRIPFRGDGRQQQRRVVANDALRWAGHDFHTRKMGVIGGGKLCAQGKGSYFESKQLGLRSDIVKSCVGCLLRGGSGWLGGDK</sequence>
<keyword evidence="2" id="KW-1185">Reference proteome</keyword>
<dbReference type="EMBL" id="MU005772">
    <property type="protein sequence ID" value="KAF2708282.1"/>
    <property type="molecule type" value="Genomic_DNA"/>
</dbReference>
<organism evidence="1 2">
    <name type="scientific">Pleomassaria siparia CBS 279.74</name>
    <dbReference type="NCBI Taxonomy" id="1314801"/>
    <lineage>
        <taxon>Eukaryota</taxon>
        <taxon>Fungi</taxon>
        <taxon>Dikarya</taxon>
        <taxon>Ascomycota</taxon>
        <taxon>Pezizomycotina</taxon>
        <taxon>Dothideomycetes</taxon>
        <taxon>Pleosporomycetidae</taxon>
        <taxon>Pleosporales</taxon>
        <taxon>Pleomassariaceae</taxon>
        <taxon>Pleomassaria</taxon>
    </lineage>
</organism>
<protein>
    <submittedName>
        <fullName evidence="1">Uncharacterized protein</fullName>
    </submittedName>
</protein>
<accession>A0A6G1K745</accession>
<gene>
    <name evidence="1" type="ORF">K504DRAFT_503464</name>
</gene>
<proteinExistence type="predicted"/>
<evidence type="ECO:0000313" key="1">
    <source>
        <dbReference type="EMBL" id="KAF2708282.1"/>
    </source>
</evidence>
<evidence type="ECO:0000313" key="2">
    <source>
        <dbReference type="Proteomes" id="UP000799428"/>
    </source>
</evidence>
<reference evidence="1" key="1">
    <citation type="journal article" date="2020" name="Stud. Mycol.">
        <title>101 Dothideomycetes genomes: a test case for predicting lifestyles and emergence of pathogens.</title>
        <authorList>
            <person name="Haridas S."/>
            <person name="Albert R."/>
            <person name="Binder M."/>
            <person name="Bloem J."/>
            <person name="Labutti K."/>
            <person name="Salamov A."/>
            <person name="Andreopoulos B."/>
            <person name="Baker S."/>
            <person name="Barry K."/>
            <person name="Bills G."/>
            <person name="Bluhm B."/>
            <person name="Cannon C."/>
            <person name="Castanera R."/>
            <person name="Culley D."/>
            <person name="Daum C."/>
            <person name="Ezra D."/>
            <person name="Gonzalez J."/>
            <person name="Henrissat B."/>
            <person name="Kuo A."/>
            <person name="Liang C."/>
            <person name="Lipzen A."/>
            <person name="Lutzoni F."/>
            <person name="Magnuson J."/>
            <person name="Mondo S."/>
            <person name="Nolan M."/>
            <person name="Ohm R."/>
            <person name="Pangilinan J."/>
            <person name="Park H.-J."/>
            <person name="Ramirez L."/>
            <person name="Alfaro M."/>
            <person name="Sun H."/>
            <person name="Tritt A."/>
            <person name="Yoshinaga Y."/>
            <person name="Zwiers L.-H."/>
            <person name="Turgeon B."/>
            <person name="Goodwin S."/>
            <person name="Spatafora J."/>
            <person name="Crous P."/>
            <person name="Grigoriev I."/>
        </authorList>
    </citation>
    <scope>NUCLEOTIDE SEQUENCE</scope>
    <source>
        <strain evidence="1">CBS 279.74</strain>
    </source>
</reference>
<dbReference type="AlphaFoldDB" id="A0A6G1K745"/>
<dbReference type="Proteomes" id="UP000799428">
    <property type="component" value="Unassembled WGS sequence"/>
</dbReference>
<name>A0A6G1K745_9PLEO</name>